<dbReference type="RefSeq" id="WP_272753029.1">
    <property type="nucleotide sequence ID" value="NZ_JAQQLF010000026.1"/>
</dbReference>
<evidence type="ECO:0000256" key="1">
    <source>
        <dbReference type="ARBA" id="ARBA00023002"/>
    </source>
</evidence>
<reference evidence="6 7" key="1">
    <citation type="submission" date="2023-01" db="EMBL/GenBank/DDBJ databases">
        <title>Novel species of the genus Vogesella isolated from rivers.</title>
        <authorList>
            <person name="Lu H."/>
        </authorList>
    </citation>
    <scope>NUCLEOTIDE SEQUENCE [LARGE SCALE GENOMIC DNA]</scope>
    <source>
        <strain evidence="6 7">DC21W</strain>
    </source>
</reference>
<evidence type="ECO:0000313" key="7">
    <source>
        <dbReference type="Proteomes" id="UP001219956"/>
    </source>
</evidence>
<organism evidence="6 7">
    <name type="scientific">Vogesella aquatica</name>
    <dbReference type="NCBI Taxonomy" id="2984206"/>
    <lineage>
        <taxon>Bacteria</taxon>
        <taxon>Pseudomonadati</taxon>
        <taxon>Pseudomonadota</taxon>
        <taxon>Betaproteobacteria</taxon>
        <taxon>Neisseriales</taxon>
        <taxon>Chromobacteriaceae</taxon>
        <taxon>Vogesella</taxon>
    </lineage>
</organism>
<dbReference type="Gene3D" id="3.30.1060.10">
    <property type="entry name" value="Peptide methionine sulphoxide reductase MsrA"/>
    <property type="match status" value="1"/>
</dbReference>
<evidence type="ECO:0000256" key="3">
    <source>
        <dbReference type="ARBA" id="ARBA00048782"/>
    </source>
</evidence>
<dbReference type="EMBL" id="JAQQLF010000026">
    <property type="protein sequence ID" value="MDC7718807.1"/>
    <property type="molecule type" value="Genomic_DNA"/>
</dbReference>
<keyword evidence="1 4" id="KW-0560">Oxidoreductase</keyword>
<comment type="catalytic activity">
    <reaction evidence="2 4">
        <text>L-methionyl-[protein] + [thioredoxin]-disulfide + H2O = L-methionyl-(S)-S-oxide-[protein] + [thioredoxin]-dithiol</text>
        <dbReference type="Rhea" id="RHEA:14217"/>
        <dbReference type="Rhea" id="RHEA-COMP:10698"/>
        <dbReference type="Rhea" id="RHEA-COMP:10700"/>
        <dbReference type="Rhea" id="RHEA-COMP:12313"/>
        <dbReference type="Rhea" id="RHEA-COMP:12315"/>
        <dbReference type="ChEBI" id="CHEBI:15377"/>
        <dbReference type="ChEBI" id="CHEBI:16044"/>
        <dbReference type="ChEBI" id="CHEBI:29950"/>
        <dbReference type="ChEBI" id="CHEBI:44120"/>
        <dbReference type="ChEBI" id="CHEBI:50058"/>
        <dbReference type="EC" id="1.8.4.11"/>
    </reaction>
</comment>
<evidence type="ECO:0000313" key="6">
    <source>
        <dbReference type="EMBL" id="MDC7718807.1"/>
    </source>
</evidence>
<comment type="caution">
    <text evidence="6">The sequence shown here is derived from an EMBL/GenBank/DDBJ whole genome shotgun (WGS) entry which is preliminary data.</text>
</comment>
<sequence>MTIAKATFAGGCFWCTEAVFRQLEGVTAVMPGYIDGHLADPDYENVCRGNSGHAEAIELHYAPDTISYTTLLQVFFLTHDPTTPNRQGNDIGTQYRSGIYTHSDSQQQEALDMIRQLDSSGDYPAAIVTEVKPASHFYPAESYHHDYYQRNQSAGYCQVVISPKLHKLYRTVPGLLKTS</sequence>
<feature type="active site" evidence="4">
    <location>
        <position position="12"/>
    </location>
</feature>
<comment type="similarity">
    <text evidence="4">Belongs to the MsrA Met sulfoxide reductase family.</text>
</comment>
<dbReference type="Pfam" id="PF01625">
    <property type="entry name" value="PMSR"/>
    <property type="match status" value="1"/>
</dbReference>
<evidence type="ECO:0000256" key="2">
    <source>
        <dbReference type="ARBA" id="ARBA00047806"/>
    </source>
</evidence>
<dbReference type="Proteomes" id="UP001219956">
    <property type="component" value="Unassembled WGS sequence"/>
</dbReference>
<dbReference type="EC" id="1.8.4.11" evidence="4"/>
<comment type="catalytic activity">
    <reaction evidence="3 4">
        <text>[thioredoxin]-disulfide + L-methionine + H2O = L-methionine (S)-S-oxide + [thioredoxin]-dithiol</text>
        <dbReference type="Rhea" id="RHEA:19993"/>
        <dbReference type="Rhea" id="RHEA-COMP:10698"/>
        <dbReference type="Rhea" id="RHEA-COMP:10700"/>
        <dbReference type="ChEBI" id="CHEBI:15377"/>
        <dbReference type="ChEBI" id="CHEBI:29950"/>
        <dbReference type="ChEBI" id="CHEBI:50058"/>
        <dbReference type="ChEBI" id="CHEBI:57844"/>
        <dbReference type="ChEBI" id="CHEBI:58772"/>
        <dbReference type="EC" id="1.8.4.11"/>
    </reaction>
</comment>
<keyword evidence="7" id="KW-1185">Reference proteome</keyword>
<dbReference type="SUPFAM" id="SSF55068">
    <property type="entry name" value="Peptide methionine sulfoxide reductase"/>
    <property type="match status" value="1"/>
</dbReference>
<dbReference type="PANTHER" id="PTHR43774">
    <property type="entry name" value="PEPTIDE METHIONINE SULFOXIDE REDUCTASE"/>
    <property type="match status" value="1"/>
</dbReference>
<dbReference type="InterPro" id="IPR036509">
    <property type="entry name" value="Met_Sox_Rdtase_MsrA_sf"/>
</dbReference>
<proteinExistence type="inferred from homology"/>
<dbReference type="HAMAP" id="MF_01401">
    <property type="entry name" value="MsrA"/>
    <property type="match status" value="1"/>
</dbReference>
<gene>
    <name evidence="4 6" type="primary">msrA</name>
    <name evidence="6" type="ORF">PQU95_16525</name>
</gene>
<evidence type="ECO:0000259" key="5">
    <source>
        <dbReference type="Pfam" id="PF01625"/>
    </source>
</evidence>
<dbReference type="PANTHER" id="PTHR43774:SF1">
    <property type="entry name" value="PEPTIDE METHIONINE SULFOXIDE REDUCTASE MSRA 2"/>
    <property type="match status" value="1"/>
</dbReference>
<evidence type="ECO:0000256" key="4">
    <source>
        <dbReference type="HAMAP-Rule" id="MF_01401"/>
    </source>
</evidence>
<accession>A0ABT5J212</accession>
<feature type="domain" description="Peptide methionine sulphoxide reductase MsrA" evidence="5">
    <location>
        <begin position="5"/>
        <end position="158"/>
    </location>
</feature>
<protein>
    <recommendedName>
        <fullName evidence="4">Peptide methionine sulfoxide reductase MsrA</fullName>
        <shortName evidence="4">Protein-methionine-S-oxide reductase</shortName>
        <ecNumber evidence="4">1.8.4.11</ecNumber>
    </recommendedName>
    <alternativeName>
        <fullName evidence="4">Peptide-methionine (S)-S-oxide reductase</fullName>
        <shortName evidence="4">Peptide Met(O) reductase</shortName>
    </alternativeName>
</protein>
<dbReference type="NCBIfam" id="TIGR00401">
    <property type="entry name" value="msrA"/>
    <property type="match status" value="1"/>
</dbReference>
<dbReference type="GO" id="GO:0008113">
    <property type="term" value="F:peptide-methionine (S)-S-oxide reductase activity"/>
    <property type="evidence" value="ECO:0007669"/>
    <property type="project" value="UniProtKB-EC"/>
</dbReference>
<name>A0ABT5J212_9NEIS</name>
<comment type="function">
    <text evidence="4">Has an important function as a repair enzyme for proteins that have been inactivated by oxidation. Catalyzes the reversible oxidation-reduction of methionine sulfoxide in proteins to methionine.</text>
</comment>
<dbReference type="InterPro" id="IPR002569">
    <property type="entry name" value="Met_Sox_Rdtase_MsrA_dom"/>
</dbReference>